<feature type="domain" description="DDH" evidence="6">
    <location>
        <begin position="73"/>
        <end position="231"/>
    </location>
</feature>
<evidence type="ECO:0000259" key="7">
    <source>
        <dbReference type="Pfam" id="PF02272"/>
    </source>
</evidence>
<dbReference type="RefSeq" id="WP_269308966.1">
    <property type="nucleotide sequence ID" value="NZ_CP098242.1"/>
</dbReference>
<dbReference type="InterPro" id="IPR004610">
    <property type="entry name" value="RecJ"/>
</dbReference>
<dbReference type="Gene3D" id="3.10.310.30">
    <property type="match status" value="1"/>
</dbReference>
<dbReference type="InterPro" id="IPR003156">
    <property type="entry name" value="DHHA1_dom"/>
</dbReference>
<keyword evidence="4" id="KW-0378">Hydrolase</keyword>
<keyword evidence="10" id="KW-1185">Reference proteome</keyword>
<accession>A0A9E9LZ85</accession>
<gene>
    <name evidence="9" type="primary">recJ</name>
    <name evidence="9" type="ORF">NB640_12190</name>
</gene>
<evidence type="ECO:0000259" key="8">
    <source>
        <dbReference type="Pfam" id="PF17768"/>
    </source>
</evidence>
<keyword evidence="5 9" id="KW-0269">Exonuclease</keyword>
<feature type="domain" description="RecJ OB" evidence="8">
    <location>
        <begin position="464"/>
        <end position="559"/>
    </location>
</feature>
<evidence type="ECO:0000256" key="5">
    <source>
        <dbReference type="ARBA" id="ARBA00022839"/>
    </source>
</evidence>
<dbReference type="GO" id="GO:0008409">
    <property type="term" value="F:5'-3' exonuclease activity"/>
    <property type="evidence" value="ECO:0007669"/>
    <property type="project" value="InterPro"/>
</dbReference>
<dbReference type="InterPro" id="IPR041122">
    <property type="entry name" value="RecJ_OB"/>
</dbReference>
<protein>
    <recommendedName>
        <fullName evidence="2">Single-stranded-DNA-specific exonuclease RecJ</fullName>
    </recommendedName>
</protein>
<dbReference type="EMBL" id="CP098242">
    <property type="protein sequence ID" value="WAW09963.1"/>
    <property type="molecule type" value="Genomic_DNA"/>
</dbReference>
<name>A0A9E9LZ85_9BURK</name>
<proteinExistence type="inferred from homology"/>
<dbReference type="GO" id="GO:0003676">
    <property type="term" value="F:nucleic acid binding"/>
    <property type="evidence" value="ECO:0007669"/>
    <property type="project" value="InterPro"/>
</dbReference>
<dbReference type="Pfam" id="PF17768">
    <property type="entry name" value="RecJ_OB"/>
    <property type="match status" value="1"/>
</dbReference>
<keyword evidence="3" id="KW-0540">Nuclease</keyword>
<evidence type="ECO:0000313" key="9">
    <source>
        <dbReference type="EMBL" id="WAW09963.1"/>
    </source>
</evidence>
<sequence length="564" mass="61648">MTTITVRPYASRTADMLSQQGLHPVLARIYAARGINDISELSTELSALLPPAGLLNNERAAVLLADAIAAKKKICIVADYDCDGATACAVAIHGLKMMGGDVSFLVPNRFDNGYGLTPAIVDEARKKHGTQVLVTVDNGIASIDGVLAAVSQGMEVLVTDHHLPGDSLPENCVIVNPNHPACTFDSRNLAGVGVIFYVMLALRAELRKRGVFDAKSQPRLDSLLDLVALGTVADVVRLDRNNRILVAQGLKRIAAGNMHTGIAALFRAAGREWRRATTFDLGFTVAPRLNAAGRLSDMALGVECLVTDDEGRAWEIAQTLNKINQERREIESGMRDEALAMLENFQPDESASISVLDANWHQGVIGILASRLKDQYYRPVFVFAPDKDGNIRGSGRSIPGFHLRDAIDLVAKRHPGMISRFGGHAMAAGLTMQGDAYDVFCEAFEAIAKEFLNQTQLERVIETDGTPDNSCYTLDFVHQLESRIWGQGFEPPIFSDRFHIVNQRVLKERHLSLQLEKNGMALSAIYFNHTALLPRDARLAFRIASNEYNGMTSVQLIVEYGEAA</sequence>
<dbReference type="InterPro" id="IPR051673">
    <property type="entry name" value="SSDNA_exonuclease_RecJ"/>
</dbReference>
<evidence type="ECO:0000256" key="1">
    <source>
        <dbReference type="ARBA" id="ARBA00005915"/>
    </source>
</evidence>
<dbReference type="Proteomes" id="UP001156215">
    <property type="component" value="Chromosome"/>
</dbReference>
<evidence type="ECO:0000256" key="4">
    <source>
        <dbReference type="ARBA" id="ARBA00022801"/>
    </source>
</evidence>
<dbReference type="Gene3D" id="3.90.1640.30">
    <property type="match status" value="1"/>
</dbReference>
<evidence type="ECO:0000313" key="10">
    <source>
        <dbReference type="Proteomes" id="UP001156215"/>
    </source>
</evidence>
<dbReference type="SUPFAM" id="SSF64182">
    <property type="entry name" value="DHH phosphoesterases"/>
    <property type="match status" value="1"/>
</dbReference>
<dbReference type="Pfam" id="PF01368">
    <property type="entry name" value="DHH"/>
    <property type="match status" value="1"/>
</dbReference>
<dbReference type="GO" id="GO:0006310">
    <property type="term" value="P:DNA recombination"/>
    <property type="evidence" value="ECO:0007669"/>
    <property type="project" value="InterPro"/>
</dbReference>
<dbReference type="NCBIfam" id="TIGR00644">
    <property type="entry name" value="recJ"/>
    <property type="match status" value="1"/>
</dbReference>
<dbReference type="AlphaFoldDB" id="A0A9E9LZ85"/>
<dbReference type="InterPro" id="IPR001667">
    <property type="entry name" value="DDH_dom"/>
</dbReference>
<dbReference type="Pfam" id="PF02272">
    <property type="entry name" value="DHHA1"/>
    <property type="match status" value="1"/>
</dbReference>
<dbReference type="KEGG" id="ovb:NB640_12190"/>
<dbReference type="InterPro" id="IPR038763">
    <property type="entry name" value="DHH_sf"/>
</dbReference>
<evidence type="ECO:0000256" key="3">
    <source>
        <dbReference type="ARBA" id="ARBA00022722"/>
    </source>
</evidence>
<organism evidence="9 10">
    <name type="scientific">Oxalobacter vibrioformis</name>
    <dbReference type="NCBI Taxonomy" id="933080"/>
    <lineage>
        <taxon>Bacteria</taxon>
        <taxon>Pseudomonadati</taxon>
        <taxon>Pseudomonadota</taxon>
        <taxon>Betaproteobacteria</taxon>
        <taxon>Burkholderiales</taxon>
        <taxon>Oxalobacteraceae</taxon>
        <taxon>Oxalobacter</taxon>
    </lineage>
</organism>
<evidence type="ECO:0000256" key="2">
    <source>
        <dbReference type="ARBA" id="ARBA00019841"/>
    </source>
</evidence>
<evidence type="ECO:0000259" key="6">
    <source>
        <dbReference type="Pfam" id="PF01368"/>
    </source>
</evidence>
<reference evidence="9" key="1">
    <citation type="journal article" date="2022" name="Front. Microbiol.">
        <title>New perspectives on an old grouping: The genomic and phenotypic variability of Oxalobacter formigenes and the implications for calcium oxalate stone prevention.</title>
        <authorList>
            <person name="Chmiel J.A."/>
            <person name="Carr C."/>
            <person name="Stuivenberg G.A."/>
            <person name="Venema R."/>
            <person name="Chanyi R.M."/>
            <person name="Al K.F."/>
            <person name="Giguere D."/>
            <person name="Say H."/>
            <person name="Akouris P.P."/>
            <person name="Dominguez Romero S.A."/>
            <person name="Kwong A."/>
            <person name="Tai V."/>
            <person name="Koval S.F."/>
            <person name="Razvi H."/>
            <person name="Bjazevic J."/>
            <person name="Burton J.P."/>
        </authorList>
    </citation>
    <scope>NUCLEOTIDE SEQUENCE</scope>
    <source>
        <strain evidence="9">WoOx3</strain>
    </source>
</reference>
<dbReference type="GO" id="GO:0006281">
    <property type="term" value="P:DNA repair"/>
    <property type="evidence" value="ECO:0007669"/>
    <property type="project" value="InterPro"/>
</dbReference>
<dbReference type="PANTHER" id="PTHR30255">
    <property type="entry name" value="SINGLE-STRANDED-DNA-SPECIFIC EXONUCLEASE RECJ"/>
    <property type="match status" value="1"/>
</dbReference>
<comment type="similarity">
    <text evidence="1">Belongs to the RecJ family.</text>
</comment>
<feature type="domain" description="DHHA1" evidence="7">
    <location>
        <begin position="353"/>
        <end position="450"/>
    </location>
</feature>
<dbReference type="PANTHER" id="PTHR30255:SF2">
    <property type="entry name" value="SINGLE-STRANDED-DNA-SPECIFIC EXONUCLEASE RECJ"/>
    <property type="match status" value="1"/>
</dbReference>